<protein>
    <submittedName>
        <fullName evidence="1">Ribonuclease</fullName>
    </submittedName>
</protein>
<organism evidence="1 2">
    <name type="scientific">Salipaludibacillus keqinensis</name>
    <dbReference type="NCBI Taxonomy" id="2045207"/>
    <lineage>
        <taxon>Bacteria</taxon>
        <taxon>Bacillati</taxon>
        <taxon>Bacillota</taxon>
        <taxon>Bacilli</taxon>
        <taxon>Bacillales</taxon>
        <taxon>Bacillaceae</taxon>
    </lineage>
</organism>
<dbReference type="OrthoDB" id="1683573at2"/>
<comment type="caution">
    <text evidence="1">The sequence shown here is derived from an EMBL/GenBank/DDBJ whole genome shotgun (WGS) entry which is preliminary data.</text>
</comment>
<name>A0A323THS4_9BACI</name>
<dbReference type="Pfam" id="PF14035">
    <property type="entry name" value="YlzJ"/>
    <property type="match status" value="1"/>
</dbReference>
<dbReference type="Proteomes" id="UP000248214">
    <property type="component" value="Unassembled WGS sequence"/>
</dbReference>
<dbReference type="RefSeq" id="WP_110609117.1">
    <property type="nucleotide sequence ID" value="NZ_PDOD01000002.1"/>
</dbReference>
<proteinExistence type="predicted"/>
<evidence type="ECO:0000313" key="2">
    <source>
        <dbReference type="Proteomes" id="UP000248214"/>
    </source>
</evidence>
<gene>
    <name evidence="1" type="ORF">CR194_07770</name>
</gene>
<sequence length="70" mass="8139">MILYTYQQIDSIFPVEESDYQAQQVVDIPGGQLMLEQVSDEYRIVRLLSTDPNLFLDPRYTPGQPYKPSK</sequence>
<dbReference type="AlphaFoldDB" id="A0A323THS4"/>
<reference evidence="1 2" key="1">
    <citation type="submission" date="2017-10" db="EMBL/GenBank/DDBJ databases">
        <title>Bacillus sp. nov., a halophilic bacterium isolated from a Keqin Lake.</title>
        <authorList>
            <person name="Wang H."/>
        </authorList>
    </citation>
    <scope>NUCLEOTIDE SEQUENCE [LARGE SCALE GENOMIC DNA]</scope>
    <source>
        <strain evidence="1 2">KQ-12</strain>
    </source>
</reference>
<accession>A0A323THS4</accession>
<dbReference type="InterPro" id="IPR025619">
    <property type="entry name" value="YlzJ"/>
</dbReference>
<evidence type="ECO:0000313" key="1">
    <source>
        <dbReference type="EMBL" id="PYZ93087.1"/>
    </source>
</evidence>
<keyword evidence="2" id="KW-1185">Reference proteome</keyword>
<dbReference type="EMBL" id="PDOD01000002">
    <property type="protein sequence ID" value="PYZ93087.1"/>
    <property type="molecule type" value="Genomic_DNA"/>
</dbReference>